<evidence type="ECO:0000313" key="6">
    <source>
        <dbReference type="Proteomes" id="UP000094801"/>
    </source>
</evidence>
<evidence type="ECO:0000256" key="4">
    <source>
        <dbReference type="SAM" id="MobiDB-lite"/>
    </source>
</evidence>
<feature type="compositionally biased region" description="Acidic residues" evidence="4">
    <location>
        <begin position="672"/>
        <end position="700"/>
    </location>
</feature>
<feature type="region of interest" description="Disordered" evidence="4">
    <location>
        <begin position="132"/>
        <end position="161"/>
    </location>
</feature>
<dbReference type="InterPro" id="IPR016024">
    <property type="entry name" value="ARM-type_fold"/>
</dbReference>
<keyword evidence="3" id="KW-0539">Nucleus</keyword>
<dbReference type="EMBL" id="KV453858">
    <property type="protein sequence ID" value="ODV84189.1"/>
    <property type="molecule type" value="Genomic_DNA"/>
</dbReference>
<dbReference type="InterPro" id="IPR005343">
    <property type="entry name" value="Noc2"/>
</dbReference>
<evidence type="ECO:0000256" key="3">
    <source>
        <dbReference type="ARBA" id="ARBA00023242"/>
    </source>
</evidence>
<dbReference type="GO" id="GO:0030691">
    <property type="term" value="C:Noc2p-Noc3p complex"/>
    <property type="evidence" value="ECO:0007669"/>
    <property type="project" value="TreeGrafter"/>
</dbReference>
<sequence length="700" mass="80514">MVKATKKTKKFQAKHLKHTMDQRKKVQQHNRLHKKKTSSSAARLASDEKKSNEIFPDMDVEEFFEGKLELPKESKALKKALKEKADAKESSEDEADVHGQDLQELAKDDPEFYQYLQENDKDLLDFKPVDPLEAMSDSEDDEEVGTTEKPTEFAEEEEERETIEVTMKLVKSWDENLKSTKPTIKTLKSIVIAFKSAVNMDSGERYRYSVTDEKVFNHLMFLALNKLPIAIQKLASYKKGSNGVRSLQTNNKKIAQITTILKSHAGSLIILLNDITNTETAALILKSVQELLPFFISLRKLLKEIVAAIINVWSSTKEVETQIAAFAFLNNSCREYPKAILELVLKSTYSSFIKKCRQTNIHTMPMINFQKNSAVELFGLDETLGYQIGFEYIRQLAIHLRSSVNNPTKDSYKAIYNWQYCHSLDFWSRMLSTQCNPEKELTRKKESPLRQLIYPLVQVTLGAIRLIPTAQFFPLRFYLIRSLIRLSQNTGVYIPLFPLLSEILNSTAITRNPKNSNLQAVDFDHVIKVNQAYLNTRVYQDGLCEQFLDLTSEFFVLYCKSIAFPELITPAVIYLRRYIKKVKNVKFSKQLSNLVDKLNTNAKFIEQKRSTVEYGPSNRSEVAKFLQDLPWEKTPLGSYVLTQREVREARAQILRDSILADEEDKAKSKAAEDDDEDIEMSQASEEEEEEEEAEEEEDSE</sequence>
<dbReference type="Proteomes" id="UP000094801">
    <property type="component" value="Unassembled WGS sequence"/>
</dbReference>
<comment type="similarity">
    <text evidence="2">Belongs to the NOC2 family.</text>
</comment>
<evidence type="ECO:0000256" key="2">
    <source>
        <dbReference type="ARBA" id="ARBA00005907"/>
    </source>
</evidence>
<gene>
    <name evidence="5" type="ORF">CANARDRAFT_201363</name>
</gene>
<feature type="region of interest" description="Disordered" evidence="4">
    <location>
        <begin position="1"/>
        <end position="53"/>
    </location>
</feature>
<feature type="region of interest" description="Disordered" evidence="4">
    <location>
        <begin position="662"/>
        <end position="700"/>
    </location>
</feature>
<feature type="compositionally biased region" description="Basic residues" evidence="4">
    <location>
        <begin position="1"/>
        <end position="17"/>
    </location>
</feature>
<evidence type="ECO:0008006" key="7">
    <source>
        <dbReference type="Google" id="ProtNLM"/>
    </source>
</evidence>
<comment type="subcellular location">
    <subcellularLocation>
        <location evidence="1">Nucleus</location>
    </subcellularLocation>
</comment>
<accession>A0A1E4SXG2</accession>
<feature type="compositionally biased region" description="Acidic residues" evidence="4">
    <location>
        <begin position="136"/>
        <end position="145"/>
    </location>
</feature>
<dbReference type="GO" id="GO:0042273">
    <property type="term" value="P:ribosomal large subunit biogenesis"/>
    <property type="evidence" value="ECO:0007669"/>
    <property type="project" value="TreeGrafter"/>
</dbReference>
<dbReference type="Pfam" id="PF03715">
    <property type="entry name" value="Noc2"/>
    <property type="match status" value="1"/>
</dbReference>
<dbReference type="GO" id="GO:0030690">
    <property type="term" value="C:Noc1p-Noc2p complex"/>
    <property type="evidence" value="ECO:0007669"/>
    <property type="project" value="TreeGrafter"/>
</dbReference>
<dbReference type="OrthoDB" id="10266662at2759"/>
<organism evidence="5 6">
    <name type="scientific">[Candida] arabinofermentans NRRL YB-2248</name>
    <dbReference type="NCBI Taxonomy" id="983967"/>
    <lineage>
        <taxon>Eukaryota</taxon>
        <taxon>Fungi</taxon>
        <taxon>Dikarya</taxon>
        <taxon>Ascomycota</taxon>
        <taxon>Saccharomycotina</taxon>
        <taxon>Pichiomycetes</taxon>
        <taxon>Pichiales</taxon>
        <taxon>Pichiaceae</taxon>
        <taxon>Ogataea</taxon>
        <taxon>Ogataea/Candida clade</taxon>
    </lineage>
</organism>
<dbReference type="SUPFAM" id="SSF48371">
    <property type="entry name" value="ARM repeat"/>
    <property type="match status" value="1"/>
</dbReference>
<dbReference type="PANTHER" id="PTHR12687">
    <property type="entry name" value="NUCLEOLAR COMPLEX 2 AND RAD4-RELATED"/>
    <property type="match status" value="1"/>
</dbReference>
<name>A0A1E4SXG2_9ASCO</name>
<reference evidence="6" key="1">
    <citation type="submission" date="2016-04" db="EMBL/GenBank/DDBJ databases">
        <title>Comparative genomics of biotechnologically important yeasts.</title>
        <authorList>
            <consortium name="DOE Joint Genome Institute"/>
            <person name="Riley R."/>
            <person name="Haridas S."/>
            <person name="Wolfe K.H."/>
            <person name="Lopes M.R."/>
            <person name="Hittinger C.T."/>
            <person name="Goker M."/>
            <person name="Salamov A."/>
            <person name="Wisecaver J."/>
            <person name="Long T.M."/>
            <person name="Aerts A.L."/>
            <person name="Barry K."/>
            <person name="Choi C."/>
            <person name="Clum A."/>
            <person name="Coughlan A.Y."/>
            <person name="Deshpande S."/>
            <person name="Douglass A.P."/>
            <person name="Hanson S.J."/>
            <person name="Klenk H.-P."/>
            <person name="Labutti K."/>
            <person name="Lapidus A."/>
            <person name="Lindquist E."/>
            <person name="Lipzen A."/>
            <person name="Meier-Kolthoff J.P."/>
            <person name="Ohm R.A."/>
            <person name="Otillar R.P."/>
            <person name="Pangilinan J."/>
            <person name="Peng Y."/>
            <person name="Rokas A."/>
            <person name="Rosa C.A."/>
            <person name="Scheuner C."/>
            <person name="Sibirny A.A."/>
            <person name="Slot J.C."/>
            <person name="Stielow J.B."/>
            <person name="Sun H."/>
            <person name="Kurtzman C.P."/>
            <person name="Blackwell M."/>
            <person name="Grigoriev I.V."/>
            <person name="Jeffries T.W."/>
        </authorList>
    </citation>
    <scope>NUCLEOTIDE SEQUENCE [LARGE SCALE GENOMIC DNA]</scope>
    <source>
        <strain evidence="6">NRRL YB-2248</strain>
    </source>
</reference>
<dbReference type="STRING" id="983967.A0A1E4SXG2"/>
<proteinExistence type="inferred from homology"/>
<feature type="compositionally biased region" description="Basic residues" evidence="4">
    <location>
        <begin position="25"/>
        <end position="37"/>
    </location>
</feature>
<protein>
    <recommendedName>
        <fullName evidence="7">Nucleolar complex protein 2</fullName>
    </recommendedName>
</protein>
<dbReference type="GO" id="GO:0005730">
    <property type="term" value="C:nucleolus"/>
    <property type="evidence" value="ECO:0007669"/>
    <property type="project" value="TreeGrafter"/>
</dbReference>
<dbReference type="GO" id="GO:0005654">
    <property type="term" value="C:nucleoplasm"/>
    <property type="evidence" value="ECO:0007669"/>
    <property type="project" value="TreeGrafter"/>
</dbReference>
<dbReference type="AlphaFoldDB" id="A0A1E4SXG2"/>
<evidence type="ECO:0000256" key="1">
    <source>
        <dbReference type="ARBA" id="ARBA00004123"/>
    </source>
</evidence>
<evidence type="ECO:0000313" key="5">
    <source>
        <dbReference type="EMBL" id="ODV84189.1"/>
    </source>
</evidence>
<keyword evidence="6" id="KW-1185">Reference proteome</keyword>
<feature type="region of interest" description="Disordered" evidence="4">
    <location>
        <begin position="79"/>
        <end position="99"/>
    </location>
</feature>
<dbReference type="PANTHER" id="PTHR12687:SF4">
    <property type="entry name" value="NUCLEOLAR COMPLEX PROTEIN 2 HOMOLOG"/>
    <property type="match status" value="1"/>
</dbReference>